<gene>
    <name evidence="8" type="ORF">SAMN05661044_02860</name>
</gene>
<keyword evidence="4" id="KW-0106">Calcium</keyword>
<dbReference type="PROSITE" id="PS00523">
    <property type="entry name" value="SULFATASE_1"/>
    <property type="match status" value="1"/>
</dbReference>
<dbReference type="SUPFAM" id="SSF53649">
    <property type="entry name" value="Alkaline phosphatase-like"/>
    <property type="match status" value="1"/>
</dbReference>
<evidence type="ECO:0000256" key="5">
    <source>
        <dbReference type="SAM" id="MobiDB-lite"/>
    </source>
</evidence>
<evidence type="ECO:0000256" key="3">
    <source>
        <dbReference type="ARBA" id="ARBA00022801"/>
    </source>
</evidence>
<organism evidence="8 9">
    <name type="scientific">Olivibacter domesticus</name>
    <name type="common">Pseudosphingobacterium domesticum</name>
    <dbReference type="NCBI Taxonomy" id="407022"/>
    <lineage>
        <taxon>Bacteria</taxon>
        <taxon>Pseudomonadati</taxon>
        <taxon>Bacteroidota</taxon>
        <taxon>Sphingobacteriia</taxon>
        <taxon>Sphingobacteriales</taxon>
        <taxon>Sphingobacteriaceae</taxon>
        <taxon>Olivibacter</taxon>
    </lineage>
</organism>
<dbReference type="InterPro" id="IPR050738">
    <property type="entry name" value="Sulfatase"/>
</dbReference>
<dbReference type="OrthoDB" id="975025at2"/>
<dbReference type="GO" id="GO:0046872">
    <property type="term" value="F:metal ion binding"/>
    <property type="evidence" value="ECO:0007669"/>
    <property type="project" value="UniProtKB-KW"/>
</dbReference>
<reference evidence="9" key="1">
    <citation type="submission" date="2016-10" db="EMBL/GenBank/DDBJ databases">
        <authorList>
            <person name="Varghese N."/>
            <person name="Submissions S."/>
        </authorList>
    </citation>
    <scope>NUCLEOTIDE SEQUENCE [LARGE SCALE GENOMIC DNA]</scope>
    <source>
        <strain evidence="9">DSM 18733</strain>
    </source>
</reference>
<dbReference type="Pfam" id="PF00884">
    <property type="entry name" value="Sulfatase"/>
    <property type="match status" value="2"/>
</dbReference>
<evidence type="ECO:0000256" key="2">
    <source>
        <dbReference type="ARBA" id="ARBA00022723"/>
    </source>
</evidence>
<evidence type="ECO:0000259" key="7">
    <source>
        <dbReference type="Pfam" id="PF00884"/>
    </source>
</evidence>
<dbReference type="Proteomes" id="UP000199421">
    <property type="component" value="Unassembled WGS sequence"/>
</dbReference>
<protein>
    <submittedName>
        <fullName evidence="8">Arylsulfatase A</fullName>
    </submittedName>
</protein>
<feature type="domain" description="Sulfatase N-terminal" evidence="7">
    <location>
        <begin position="151"/>
        <end position="295"/>
    </location>
</feature>
<dbReference type="InterPro" id="IPR000917">
    <property type="entry name" value="Sulfatase_N"/>
</dbReference>
<keyword evidence="6" id="KW-0732">Signal</keyword>
<name>A0A1H7R768_OLID1</name>
<feature type="compositionally biased region" description="Basic and acidic residues" evidence="5">
    <location>
        <begin position="435"/>
        <end position="465"/>
    </location>
</feature>
<dbReference type="GO" id="GO:0004065">
    <property type="term" value="F:arylsulfatase activity"/>
    <property type="evidence" value="ECO:0007669"/>
    <property type="project" value="TreeGrafter"/>
</dbReference>
<accession>A0A1H7R768</accession>
<feature type="chain" id="PRO_5011708824" evidence="6">
    <location>
        <begin position="22"/>
        <end position="495"/>
    </location>
</feature>
<dbReference type="InterPro" id="IPR024607">
    <property type="entry name" value="Sulfatase_CS"/>
</dbReference>
<keyword evidence="3" id="KW-0378">Hydrolase</keyword>
<evidence type="ECO:0000256" key="4">
    <source>
        <dbReference type="ARBA" id="ARBA00022837"/>
    </source>
</evidence>
<dbReference type="Gene3D" id="3.40.720.10">
    <property type="entry name" value="Alkaline Phosphatase, subunit A"/>
    <property type="match status" value="1"/>
</dbReference>
<feature type="region of interest" description="Disordered" evidence="5">
    <location>
        <begin position="434"/>
        <end position="495"/>
    </location>
</feature>
<comment type="similarity">
    <text evidence="1">Belongs to the sulfatase family.</text>
</comment>
<evidence type="ECO:0000256" key="1">
    <source>
        <dbReference type="ARBA" id="ARBA00008779"/>
    </source>
</evidence>
<feature type="domain" description="Sulfatase N-terminal" evidence="7">
    <location>
        <begin position="29"/>
        <end position="131"/>
    </location>
</feature>
<dbReference type="EMBL" id="FOAF01000002">
    <property type="protein sequence ID" value="SEL55785.1"/>
    <property type="molecule type" value="Genomic_DNA"/>
</dbReference>
<keyword evidence="2" id="KW-0479">Metal-binding</keyword>
<sequence>MMCKRLFLSVLAVFSFQLLFAQPNAAKQPNIVLIIADDIGWGDIGCYGNKDVKTPNIDALGSSGQIFKNMYLTTSSCSPSRSSIITGRYPHNTGAPELHDPLPAKQIMFPEILRKAGYYTVLSGKNHMGPAIKKAFDMISLGKGPGAEEDWVSILQNRPENKPFFMWFASHDAHRDWQFDEQGTVHDPEKLSVPPMLYDGPKTRKDLAAYYHEVSRLDHYVGKVVEELKRQGVLENTYIIFMSDNGSPFPRNKVRLYDSGIKCPFIVAGPEIGSAPIEALFSAIDIAPTLLDIAGTNTTDKRLQGKSFFGVLQGHEYATRDFVFAEHNWHVFQGYERMVRYKDWVYIRNGFPERQNLAGESSKQFPAGKELWNAHEQGLTNAAQEDVFLKPRKAEELYRVSEDPFQFSNVVDVSSNQQMLAYLRKTLDAWIAETGDSKPEHPTPDRDDVDGKKLPGAWKKGEKPGECNSADSINRSGPIFEKDLKIKTPTNPYKG</sequence>
<dbReference type="InterPro" id="IPR017850">
    <property type="entry name" value="Alkaline_phosphatase_core_sf"/>
</dbReference>
<dbReference type="PANTHER" id="PTHR42693:SF53">
    <property type="entry name" value="ENDO-4-O-SULFATASE"/>
    <property type="match status" value="1"/>
</dbReference>
<evidence type="ECO:0000256" key="6">
    <source>
        <dbReference type="SAM" id="SignalP"/>
    </source>
</evidence>
<dbReference type="STRING" id="407022.SAMN05661044_02860"/>
<feature type="signal peptide" evidence="6">
    <location>
        <begin position="1"/>
        <end position="21"/>
    </location>
</feature>
<proteinExistence type="inferred from homology"/>
<dbReference type="AlphaFoldDB" id="A0A1H7R768"/>
<dbReference type="CDD" id="cd16027">
    <property type="entry name" value="SGSH"/>
    <property type="match status" value="1"/>
</dbReference>
<dbReference type="RefSeq" id="WP_093325507.1">
    <property type="nucleotide sequence ID" value="NZ_FOAF01000002.1"/>
</dbReference>
<evidence type="ECO:0000313" key="8">
    <source>
        <dbReference type="EMBL" id="SEL55785.1"/>
    </source>
</evidence>
<dbReference type="PANTHER" id="PTHR42693">
    <property type="entry name" value="ARYLSULFATASE FAMILY MEMBER"/>
    <property type="match status" value="1"/>
</dbReference>
<evidence type="ECO:0000313" key="9">
    <source>
        <dbReference type="Proteomes" id="UP000199421"/>
    </source>
</evidence>
<keyword evidence="9" id="KW-1185">Reference proteome</keyword>